<evidence type="ECO:0000256" key="3">
    <source>
        <dbReference type="SAM" id="MobiDB-lite"/>
    </source>
</evidence>
<keyword evidence="4" id="KW-1133">Transmembrane helix</keyword>
<evidence type="ECO:0000313" key="6">
    <source>
        <dbReference type="Proteomes" id="UP000780801"/>
    </source>
</evidence>
<dbReference type="AlphaFoldDB" id="A0A9P6KFX3"/>
<dbReference type="Proteomes" id="UP000780801">
    <property type="component" value="Unassembled WGS sequence"/>
</dbReference>
<evidence type="ECO:0000313" key="5">
    <source>
        <dbReference type="EMBL" id="KAF9583418.1"/>
    </source>
</evidence>
<feature type="transmembrane region" description="Helical" evidence="4">
    <location>
        <begin position="57"/>
        <end position="78"/>
    </location>
</feature>
<feature type="transmembrane region" description="Helical" evidence="4">
    <location>
        <begin position="146"/>
        <end position="168"/>
    </location>
</feature>
<gene>
    <name evidence="5" type="ORF">BGW38_009514</name>
</gene>
<feature type="region of interest" description="Disordered" evidence="3">
    <location>
        <begin position="195"/>
        <end position="222"/>
    </location>
</feature>
<keyword evidence="4" id="KW-0812">Transmembrane</keyword>
<name>A0A9P6KFX3_9FUNG</name>
<feature type="transmembrane region" description="Helical" evidence="4">
    <location>
        <begin position="27"/>
        <end position="45"/>
    </location>
</feature>
<dbReference type="Pfam" id="PF07690">
    <property type="entry name" value="MFS_1"/>
    <property type="match status" value="2"/>
</dbReference>
<feature type="transmembrane region" description="Helical" evidence="4">
    <location>
        <begin position="382"/>
        <end position="401"/>
    </location>
</feature>
<feature type="transmembrane region" description="Helical" evidence="4">
    <location>
        <begin position="84"/>
        <end position="104"/>
    </location>
</feature>
<feature type="transmembrane region" description="Helical" evidence="4">
    <location>
        <begin position="407"/>
        <end position="431"/>
    </location>
</feature>
<feature type="transmembrane region" description="Helical" evidence="4">
    <location>
        <begin position="116"/>
        <end position="134"/>
    </location>
</feature>
<feature type="transmembrane region" description="Helical" evidence="4">
    <location>
        <begin position="318"/>
        <end position="338"/>
    </location>
</feature>
<keyword evidence="6" id="KW-1185">Reference proteome</keyword>
<feature type="transmembrane region" description="Helical" evidence="4">
    <location>
        <begin position="486"/>
        <end position="505"/>
    </location>
</feature>
<sequence>MGSVFNTLIDNELYGNADGTPANAHKAAITFYIALGCFGVSSSIMGPWLERHGPRKAGLLGATLFLLGNLTTALGIYLKQISLVYIGYGIFGGLGLGISYISPVSALQKWFPDRRGVAAGLAVSGFGAGSIVMAKVPDPLSAAVGLPLTFVILGLAYFLVMAVCAFVFRVPPPGYIVNGVNVWAIRVDVDEEANEVHSSENHDQGLSEITIDERQSSSQPNSCSRVFIENKGEAPAISSILHTLHPLQRSLNSQKSMDDFLVPPISPVSNTTTVLPSALNSASNSRRSSTHTAAMHASLDPSISMNLMDSLYSREFRLMYIMFLGNTMAGVVIISRLANIATDIFGHSKNSASTIVSINGGFNLLGRLLFASISDKIGRKSAYMVMLGCQAIALATLPVIMQESVDSAFLLTIWLLTSCYGGGFGCIPAFLCDMFGPSNIGPLHGVILTSWSLSSVGAGLLFTGVYNYLLENGYTIHDSFIYAVNLYWMLGCVCVGVLVAIFVRVDMLDRLLPSLPGEYFHARILRRIVRFGQFGIQKMTQEQEQQAWTNYVAHRQMEEEHALNSNEKGRI</sequence>
<comment type="similarity">
    <text evidence="2">Belongs to the major facilitator superfamily. Monocarboxylate porter (TC 2.A.1.13) family.</text>
</comment>
<evidence type="ECO:0008006" key="7">
    <source>
        <dbReference type="Google" id="ProtNLM"/>
    </source>
</evidence>
<dbReference type="CDD" id="cd17353">
    <property type="entry name" value="MFS_OFA_like"/>
    <property type="match status" value="1"/>
</dbReference>
<feature type="transmembrane region" description="Helical" evidence="4">
    <location>
        <begin position="350"/>
        <end position="370"/>
    </location>
</feature>
<proteinExistence type="inferred from homology"/>
<keyword evidence="4" id="KW-0472">Membrane</keyword>
<dbReference type="OrthoDB" id="410267at2759"/>
<dbReference type="InterPro" id="IPR036259">
    <property type="entry name" value="MFS_trans_sf"/>
</dbReference>
<dbReference type="SUPFAM" id="SSF103473">
    <property type="entry name" value="MFS general substrate transporter"/>
    <property type="match status" value="1"/>
</dbReference>
<dbReference type="GO" id="GO:0016020">
    <property type="term" value="C:membrane"/>
    <property type="evidence" value="ECO:0007669"/>
    <property type="project" value="UniProtKB-SubCell"/>
</dbReference>
<comment type="caution">
    <text evidence="5">The sequence shown here is derived from an EMBL/GenBank/DDBJ whole genome shotgun (WGS) entry which is preliminary data.</text>
</comment>
<feature type="compositionally biased region" description="Basic and acidic residues" evidence="3">
    <location>
        <begin position="195"/>
        <end position="215"/>
    </location>
</feature>
<evidence type="ECO:0000256" key="4">
    <source>
        <dbReference type="SAM" id="Phobius"/>
    </source>
</evidence>
<evidence type="ECO:0000256" key="2">
    <source>
        <dbReference type="ARBA" id="ARBA00006727"/>
    </source>
</evidence>
<evidence type="ECO:0000256" key="1">
    <source>
        <dbReference type="ARBA" id="ARBA00004141"/>
    </source>
</evidence>
<dbReference type="InterPro" id="IPR011701">
    <property type="entry name" value="MFS"/>
</dbReference>
<dbReference type="PANTHER" id="PTHR11360">
    <property type="entry name" value="MONOCARBOXYLATE TRANSPORTER"/>
    <property type="match status" value="1"/>
</dbReference>
<protein>
    <recommendedName>
        <fullName evidence="7">Major Facilitator Superfamily protein</fullName>
    </recommendedName>
</protein>
<organism evidence="5 6">
    <name type="scientific">Lunasporangiospora selenospora</name>
    <dbReference type="NCBI Taxonomy" id="979761"/>
    <lineage>
        <taxon>Eukaryota</taxon>
        <taxon>Fungi</taxon>
        <taxon>Fungi incertae sedis</taxon>
        <taxon>Mucoromycota</taxon>
        <taxon>Mortierellomycotina</taxon>
        <taxon>Mortierellomycetes</taxon>
        <taxon>Mortierellales</taxon>
        <taxon>Mortierellaceae</taxon>
        <taxon>Lunasporangiospora</taxon>
    </lineage>
</organism>
<accession>A0A9P6KFX3</accession>
<dbReference type="PANTHER" id="PTHR11360:SF317">
    <property type="entry name" value="MAJOR FACILITATOR SUPERFAMILY (MFS) PROFILE DOMAIN-CONTAINING PROTEIN-RELATED"/>
    <property type="match status" value="1"/>
</dbReference>
<dbReference type="Gene3D" id="1.20.1250.20">
    <property type="entry name" value="MFS general substrate transporter like domains"/>
    <property type="match status" value="2"/>
</dbReference>
<feature type="transmembrane region" description="Helical" evidence="4">
    <location>
        <begin position="443"/>
        <end position="466"/>
    </location>
</feature>
<dbReference type="EMBL" id="JAABOA010000704">
    <property type="protein sequence ID" value="KAF9583418.1"/>
    <property type="molecule type" value="Genomic_DNA"/>
</dbReference>
<dbReference type="GO" id="GO:0022857">
    <property type="term" value="F:transmembrane transporter activity"/>
    <property type="evidence" value="ECO:0007669"/>
    <property type="project" value="InterPro"/>
</dbReference>
<reference evidence="5" key="1">
    <citation type="journal article" date="2020" name="Fungal Divers.">
        <title>Resolving the Mortierellaceae phylogeny through synthesis of multi-gene phylogenetics and phylogenomics.</title>
        <authorList>
            <person name="Vandepol N."/>
            <person name="Liber J."/>
            <person name="Desiro A."/>
            <person name="Na H."/>
            <person name="Kennedy M."/>
            <person name="Barry K."/>
            <person name="Grigoriev I.V."/>
            <person name="Miller A.N."/>
            <person name="O'Donnell K."/>
            <person name="Stajich J.E."/>
            <person name="Bonito G."/>
        </authorList>
    </citation>
    <scope>NUCLEOTIDE SEQUENCE</scope>
    <source>
        <strain evidence="5">KOD1015</strain>
    </source>
</reference>
<comment type="subcellular location">
    <subcellularLocation>
        <location evidence="1">Membrane</location>
        <topology evidence="1">Multi-pass membrane protein</topology>
    </subcellularLocation>
</comment>
<dbReference type="InterPro" id="IPR050327">
    <property type="entry name" value="Proton-linked_MCT"/>
</dbReference>